<dbReference type="SUPFAM" id="SSF109854">
    <property type="entry name" value="DinB/YfiT-like putative metalloenzymes"/>
    <property type="match status" value="1"/>
</dbReference>
<evidence type="ECO:0000313" key="1">
    <source>
        <dbReference type="EMBL" id="MBJ7598913.1"/>
    </source>
</evidence>
<comment type="caution">
    <text evidence="1">The sequence shown here is derived from an EMBL/GenBank/DDBJ whole genome shotgun (WGS) entry which is preliminary data.</text>
</comment>
<dbReference type="Proteomes" id="UP000612893">
    <property type="component" value="Unassembled WGS sequence"/>
</dbReference>
<dbReference type="InterPro" id="IPR034660">
    <property type="entry name" value="DinB/YfiT-like"/>
</dbReference>
<dbReference type="Gene3D" id="1.20.120.450">
    <property type="entry name" value="dinb family like domain"/>
    <property type="match status" value="1"/>
</dbReference>
<gene>
    <name evidence="1" type="ORF">JF922_12630</name>
</gene>
<name>A0A934KAT1_9BACT</name>
<organism evidence="1 2">
    <name type="scientific">Candidatus Nephthysia bennettiae</name>
    <dbReference type="NCBI Taxonomy" id="3127016"/>
    <lineage>
        <taxon>Bacteria</taxon>
        <taxon>Bacillati</taxon>
        <taxon>Candidatus Dormiibacterota</taxon>
        <taxon>Candidatus Dormibacteria</taxon>
        <taxon>Candidatus Dormibacterales</taxon>
        <taxon>Candidatus Dormibacteraceae</taxon>
        <taxon>Candidatus Nephthysia</taxon>
    </lineage>
</organism>
<dbReference type="EMBL" id="JAEKNR010000135">
    <property type="protein sequence ID" value="MBJ7598913.1"/>
    <property type="molecule type" value="Genomic_DNA"/>
</dbReference>
<dbReference type="AlphaFoldDB" id="A0A934KAT1"/>
<evidence type="ECO:0000313" key="2">
    <source>
        <dbReference type="Proteomes" id="UP000612893"/>
    </source>
</evidence>
<protein>
    <recommendedName>
        <fullName evidence="3">DinB family protein</fullName>
    </recommendedName>
</protein>
<reference evidence="1" key="1">
    <citation type="submission" date="2020-10" db="EMBL/GenBank/DDBJ databases">
        <title>Ca. Dormibacterota MAGs.</title>
        <authorList>
            <person name="Montgomery K."/>
        </authorList>
    </citation>
    <scope>NUCLEOTIDE SEQUENCE [LARGE SCALE GENOMIC DNA]</scope>
    <source>
        <strain evidence="1">SC8812_S17_10</strain>
    </source>
</reference>
<evidence type="ECO:0008006" key="3">
    <source>
        <dbReference type="Google" id="ProtNLM"/>
    </source>
</evidence>
<sequence length="175" mass="19059">MARQDEIVAAFDEAHSDFVRLVRQLSPQQWQMVGVNHPEIRLGEDERRPVGVIAHHVAMSYGSLKKRCQAWIDGVAVEPPSGDVNERHAAANPEPDQAATISLLETGAEDLRRFVRGLSESDLAARGQWFRGETTVAEMAGGTVPFHIRWHAGSIRATLGGAEASAQGDQPSRSS</sequence>
<accession>A0A934KAT1</accession>
<keyword evidence="2" id="KW-1185">Reference proteome</keyword>
<dbReference type="RefSeq" id="WP_338202141.1">
    <property type="nucleotide sequence ID" value="NZ_JAEKNR010000135.1"/>
</dbReference>
<proteinExistence type="predicted"/>